<dbReference type="AlphaFoldDB" id="A0A4R2L2K3"/>
<organism evidence="8 9">
    <name type="scientific">Chromatocurvus halotolerans</name>
    <dbReference type="NCBI Taxonomy" id="1132028"/>
    <lineage>
        <taxon>Bacteria</taxon>
        <taxon>Pseudomonadati</taxon>
        <taxon>Pseudomonadota</taxon>
        <taxon>Gammaproteobacteria</taxon>
        <taxon>Cellvibrionales</taxon>
        <taxon>Halieaceae</taxon>
        <taxon>Chromatocurvus</taxon>
    </lineage>
</organism>
<dbReference type="InterPro" id="IPR037185">
    <property type="entry name" value="EmrE-like"/>
</dbReference>
<feature type="transmembrane region" description="Helical" evidence="6">
    <location>
        <begin position="199"/>
        <end position="218"/>
    </location>
</feature>
<dbReference type="EMBL" id="SLWX01000004">
    <property type="protein sequence ID" value="TCO76788.1"/>
    <property type="molecule type" value="Genomic_DNA"/>
</dbReference>
<feature type="domain" description="EamA" evidence="7">
    <location>
        <begin position="2"/>
        <end position="128"/>
    </location>
</feature>
<sequence length="285" mass="30785">MTLWSTAATAFKLALAHLHVLQLLAISVTVSLACLLGVVARQGRLQWLVEYLRQAPLYFLCMGLLSPLVYYLILLHAYTLLPAQQAQTINYTWAITLALLAVPVLGHRLTPRDWAAVALGYAGVVIIATEGQLLALRFSSLEGVLYALASTLVWAVFWLAGTRSRRDPVVSLALYFLVALVPVWVACVTLAGLPRSLSGLAPAVYVGMFEMGFTYVLWSTALRLSSSVSRVGNLIFLSPMLSLVFIASILKEPIHPATLVGLAFILPGIMLQQGSAAAGEDLHNA</sequence>
<feature type="domain" description="EamA" evidence="7">
    <location>
        <begin position="143"/>
        <end position="271"/>
    </location>
</feature>
<comment type="similarity">
    <text evidence="2">Belongs to the EamA transporter family.</text>
</comment>
<dbReference type="Proteomes" id="UP000294980">
    <property type="component" value="Unassembled WGS sequence"/>
</dbReference>
<keyword evidence="9" id="KW-1185">Reference proteome</keyword>
<feature type="transmembrane region" description="Helical" evidence="6">
    <location>
        <begin position="89"/>
        <end position="106"/>
    </location>
</feature>
<dbReference type="PANTHER" id="PTHR32322">
    <property type="entry name" value="INNER MEMBRANE TRANSPORTER"/>
    <property type="match status" value="1"/>
</dbReference>
<comment type="subcellular location">
    <subcellularLocation>
        <location evidence="1">Membrane</location>
        <topology evidence="1">Multi-pass membrane protein</topology>
    </subcellularLocation>
</comment>
<dbReference type="GO" id="GO:0016020">
    <property type="term" value="C:membrane"/>
    <property type="evidence" value="ECO:0007669"/>
    <property type="project" value="UniProtKB-SubCell"/>
</dbReference>
<dbReference type="SUPFAM" id="SSF103481">
    <property type="entry name" value="Multidrug resistance efflux transporter EmrE"/>
    <property type="match status" value="2"/>
</dbReference>
<protein>
    <submittedName>
        <fullName evidence="8">Threonine/homoserine efflux transporter RhtA</fullName>
    </submittedName>
</protein>
<accession>A0A4R2L2K3</accession>
<evidence type="ECO:0000256" key="6">
    <source>
        <dbReference type="SAM" id="Phobius"/>
    </source>
</evidence>
<feature type="transmembrane region" description="Helical" evidence="6">
    <location>
        <begin position="172"/>
        <end position="193"/>
    </location>
</feature>
<feature type="transmembrane region" description="Helical" evidence="6">
    <location>
        <begin position="118"/>
        <end position="138"/>
    </location>
</feature>
<evidence type="ECO:0000313" key="9">
    <source>
        <dbReference type="Proteomes" id="UP000294980"/>
    </source>
</evidence>
<feature type="transmembrane region" description="Helical" evidence="6">
    <location>
        <begin position="230"/>
        <end position="248"/>
    </location>
</feature>
<evidence type="ECO:0000256" key="4">
    <source>
        <dbReference type="ARBA" id="ARBA00022989"/>
    </source>
</evidence>
<evidence type="ECO:0000313" key="8">
    <source>
        <dbReference type="EMBL" id="TCO76788.1"/>
    </source>
</evidence>
<dbReference type="PANTHER" id="PTHR32322:SF2">
    <property type="entry name" value="EAMA DOMAIN-CONTAINING PROTEIN"/>
    <property type="match status" value="1"/>
</dbReference>
<keyword evidence="5 6" id="KW-0472">Membrane</keyword>
<name>A0A4R2L2K3_9GAMM</name>
<evidence type="ECO:0000256" key="2">
    <source>
        <dbReference type="ARBA" id="ARBA00007362"/>
    </source>
</evidence>
<evidence type="ECO:0000256" key="3">
    <source>
        <dbReference type="ARBA" id="ARBA00022692"/>
    </source>
</evidence>
<evidence type="ECO:0000256" key="1">
    <source>
        <dbReference type="ARBA" id="ARBA00004141"/>
    </source>
</evidence>
<gene>
    <name evidence="8" type="ORF">EV688_104243</name>
</gene>
<feature type="transmembrane region" description="Helical" evidence="6">
    <location>
        <begin position="20"/>
        <end position="43"/>
    </location>
</feature>
<feature type="transmembrane region" description="Helical" evidence="6">
    <location>
        <begin position="144"/>
        <end position="160"/>
    </location>
</feature>
<dbReference type="InterPro" id="IPR000620">
    <property type="entry name" value="EamA_dom"/>
</dbReference>
<evidence type="ECO:0000256" key="5">
    <source>
        <dbReference type="ARBA" id="ARBA00023136"/>
    </source>
</evidence>
<keyword evidence="4 6" id="KW-1133">Transmembrane helix</keyword>
<evidence type="ECO:0000259" key="7">
    <source>
        <dbReference type="Pfam" id="PF00892"/>
    </source>
</evidence>
<feature type="transmembrane region" description="Helical" evidence="6">
    <location>
        <begin position="254"/>
        <end position="271"/>
    </location>
</feature>
<feature type="transmembrane region" description="Helical" evidence="6">
    <location>
        <begin position="55"/>
        <end position="77"/>
    </location>
</feature>
<proteinExistence type="inferred from homology"/>
<dbReference type="Pfam" id="PF00892">
    <property type="entry name" value="EamA"/>
    <property type="match status" value="2"/>
</dbReference>
<keyword evidence="3 6" id="KW-0812">Transmembrane</keyword>
<dbReference type="InterPro" id="IPR050638">
    <property type="entry name" value="AA-Vitamin_Transporters"/>
</dbReference>
<comment type="caution">
    <text evidence="8">The sequence shown here is derived from an EMBL/GenBank/DDBJ whole genome shotgun (WGS) entry which is preliminary data.</text>
</comment>
<reference evidence="8 9" key="1">
    <citation type="submission" date="2019-03" db="EMBL/GenBank/DDBJ databases">
        <title>Genomic Encyclopedia of Type Strains, Phase IV (KMG-IV): sequencing the most valuable type-strain genomes for metagenomic binning, comparative biology and taxonomic classification.</title>
        <authorList>
            <person name="Goeker M."/>
        </authorList>
    </citation>
    <scope>NUCLEOTIDE SEQUENCE [LARGE SCALE GENOMIC DNA]</scope>
    <source>
        <strain evidence="8 9">DSM 23344</strain>
    </source>
</reference>